<comment type="catalytic activity">
    <reaction evidence="1">
        <text>ATP + protein L-histidine = ADP + protein N-phospho-L-histidine.</text>
        <dbReference type="EC" id="2.7.13.3"/>
    </reaction>
</comment>
<dbReference type="SUPFAM" id="SSF52172">
    <property type="entry name" value="CheY-like"/>
    <property type="match status" value="1"/>
</dbReference>
<dbReference type="Proteomes" id="UP000269883">
    <property type="component" value="Chromosome"/>
</dbReference>
<dbReference type="GO" id="GO:0000156">
    <property type="term" value="F:phosphorelay response regulator activity"/>
    <property type="evidence" value="ECO:0007669"/>
    <property type="project" value="TreeGrafter"/>
</dbReference>
<keyword evidence="3 8" id="KW-0597">Phosphoprotein</keyword>
<dbReference type="AlphaFoldDB" id="A0A2Z6AUH3"/>
<dbReference type="InterPro" id="IPR036890">
    <property type="entry name" value="HATPase_C_sf"/>
</dbReference>
<dbReference type="PROSITE" id="PS50112">
    <property type="entry name" value="PAS"/>
    <property type="match status" value="1"/>
</dbReference>
<evidence type="ECO:0000259" key="11">
    <source>
        <dbReference type="PROSITE" id="PS50112"/>
    </source>
</evidence>
<dbReference type="PROSITE" id="PS50109">
    <property type="entry name" value="HIS_KIN"/>
    <property type="match status" value="1"/>
</dbReference>
<feature type="domain" description="PAS" evidence="11">
    <location>
        <begin position="137"/>
        <end position="209"/>
    </location>
</feature>
<dbReference type="CDD" id="cd00130">
    <property type="entry name" value="PAS"/>
    <property type="match status" value="1"/>
</dbReference>
<dbReference type="SMART" id="SM00388">
    <property type="entry name" value="HisKA"/>
    <property type="match status" value="1"/>
</dbReference>
<dbReference type="EC" id="2.7.13.3" evidence="2"/>
<dbReference type="InterPro" id="IPR001789">
    <property type="entry name" value="Sig_transdc_resp-reg_receiver"/>
</dbReference>
<accession>A0A2Z6AUH3</accession>
<evidence type="ECO:0000313" key="13">
    <source>
        <dbReference type="Proteomes" id="UP000269883"/>
    </source>
</evidence>
<reference evidence="12 13" key="1">
    <citation type="journal article" date="2018" name="Sci. Adv.">
        <title>Multi-heme cytochromes provide a pathway for survival in energy-limited environments.</title>
        <authorList>
            <person name="Deng X."/>
            <person name="Dohmae N."/>
            <person name="Nealson K.H."/>
            <person name="Hashimoto K."/>
            <person name="Okamoto A."/>
        </authorList>
    </citation>
    <scope>NUCLEOTIDE SEQUENCE [LARGE SCALE GENOMIC DNA]</scope>
    <source>
        <strain evidence="12 13">IS5</strain>
    </source>
</reference>
<dbReference type="SUPFAM" id="SSF55785">
    <property type="entry name" value="PYP-like sensor domain (PAS domain)"/>
    <property type="match status" value="1"/>
</dbReference>
<dbReference type="EMBL" id="AP017378">
    <property type="protein sequence ID" value="BBD06887.1"/>
    <property type="molecule type" value="Genomic_DNA"/>
</dbReference>
<name>A0A2Z6AUH3_9BACT</name>
<protein>
    <recommendedName>
        <fullName evidence="2">histidine kinase</fullName>
        <ecNumber evidence="2">2.7.13.3</ecNumber>
    </recommendedName>
</protein>
<keyword evidence="5" id="KW-0805">Transcription regulation</keyword>
<dbReference type="GO" id="GO:0000155">
    <property type="term" value="F:phosphorelay sensor kinase activity"/>
    <property type="evidence" value="ECO:0007669"/>
    <property type="project" value="InterPro"/>
</dbReference>
<evidence type="ECO:0000256" key="4">
    <source>
        <dbReference type="ARBA" id="ARBA00023012"/>
    </source>
</evidence>
<dbReference type="Gene3D" id="3.30.450.20">
    <property type="entry name" value="PAS domain"/>
    <property type="match status" value="1"/>
</dbReference>
<dbReference type="KEGG" id="dfl:DFE_0161"/>
<dbReference type="RefSeq" id="WP_126375686.1">
    <property type="nucleotide sequence ID" value="NZ_AP017378.1"/>
</dbReference>
<proteinExistence type="predicted"/>
<dbReference type="SUPFAM" id="SSF47384">
    <property type="entry name" value="Homodimeric domain of signal transducing histidine kinase"/>
    <property type="match status" value="1"/>
</dbReference>
<dbReference type="SMART" id="SM00091">
    <property type="entry name" value="PAS"/>
    <property type="match status" value="1"/>
</dbReference>
<dbReference type="GO" id="GO:0032993">
    <property type="term" value="C:protein-DNA complex"/>
    <property type="evidence" value="ECO:0007669"/>
    <property type="project" value="TreeGrafter"/>
</dbReference>
<dbReference type="PROSITE" id="PS50110">
    <property type="entry name" value="RESPONSE_REGULATORY"/>
    <property type="match status" value="1"/>
</dbReference>
<dbReference type="InterPro" id="IPR000014">
    <property type="entry name" value="PAS"/>
</dbReference>
<dbReference type="OrthoDB" id="9805967at2"/>
<dbReference type="InterPro" id="IPR005467">
    <property type="entry name" value="His_kinase_dom"/>
</dbReference>
<dbReference type="InterPro" id="IPR011006">
    <property type="entry name" value="CheY-like_superfamily"/>
</dbReference>
<evidence type="ECO:0000256" key="1">
    <source>
        <dbReference type="ARBA" id="ARBA00000085"/>
    </source>
</evidence>
<keyword evidence="6" id="KW-0238">DNA-binding</keyword>
<evidence type="ECO:0000256" key="7">
    <source>
        <dbReference type="ARBA" id="ARBA00023163"/>
    </source>
</evidence>
<dbReference type="PANTHER" id="PTHR48111:SF1">
    <property type="entry name" value="TWO-COMPONENT RESPONSE REGULATOR ORR33"/>
    <property type="match status" value="1"/>
</dbReference>
<evidence type="ECO:0000259" key="10">
    <source>
        <dbReference type="PROSITE" id="PS50110"/>
    </source>
</evidence>
<dbReference type="PANTHER" id="PTHR48111">
    <property type="entry name" value="REGULATOR OF RPOS"/>
    <property type="match status" value="1"/>
</dbReference>
<evidence type="ECO:0000256" key="2">
    <source>
        <dbReference type="ARBA" id="ARBA00012438"/>
    </source>
</evidence>
<dbReference type="Pfam" id="PF00072">
    <property type="entry name" value="Response_reg"/>
    <property type="match status" value="1"/>
</dbReference>
<dbReference type="Gene3D" id="3.40.50.2300">
    <property type="match status" value="1"/>
</dbReference>
<evidence type="ECO:0000259" key="9">
    <source>
        <dbReference type="PROSITE" id="PS50109"/>
    </source>
</evidence>
<dbReference type="SMART" id="SM00448">
    <property type="entry name" value="REC"/>
    <property type="match status" value="1"/>
</dbReference>
<keyword evidence="4" id="KW-0902">Two-component regulatory system</keyword>
<dbReference type="GO" id="GO:0000976">
    <property type="term" value="F:transcription cis-regulatory region binding"/>
    <property type="evidence" value="ECO:0007669"/>
    <property type="project" value="TreeGrafter"/>
</dbReference>
<evidence type="ECO:0000256" key="6">
    <source>
        <dbReference type="ARBA" id="ARBA00023125"/>
    </source>
</evidence>
<dbReference type="Gene3D" id="3.30.565.10">
    <property type="entry name" value="Histidine kinase-like ATPase, C-terminal domain"/>
    <property type="match status" value="1"/>
</dbReference>
<sequence length="479" mass="53990">MDQYEKTHTLRALVVDDDPVICEGLAMALEDEGFEVFMHMRGTNALEAFASIAPDIAFIDVVMPEMSGLELLERFKALKPSLETVIISGSPSSENIIRAMQLGAYDFLIKPFQHSDLKLCLSRFHDRIELQRRMSLIQNRHEMLIENIPLFIFRLRDDFSLDFANRTCTSMLGFTPQEAQNQHNWFLSRVRMRDRARVKNVLTSAFGSPYPLTVQCRMVHRRGFDVHGILKTLPSASIEGQRMLDGIFVDISQRVYEEQSRVQQEKLKTIGAISEEVAHEIRNPLMSIGGFARRLSAKAPDFPETEIILRESKRLENLLERIKGYLAAPMPTDRRCVSLETVLAGQVETMLVDLNNEGIILDAACEPGLPNAMADPSLLARAYGILLGDASRVLDRGGILRVRAFESGETVDTSFDYELSKLKDIDPERIYLPYEAGGYGLPNCYQLVEQMGGVLSMTRENGRVVFTLSLPKAEAETHT</sequence>
<keyword evidence="7" id="KW-0804">Transcription</keyword>
<evidence type="ECO:0000256" key="8">
    <source>
        <dbReference type="PROSITE-ProRule" id="PRU00169"/>
    </source>
</evidence>
<dbReference type="SUPFAM" id="SSF55874">
    <property type="entry name" value="ATPase domain of HSP90 chaperone/DNA topoisomerase II/histidine kinase"/>
    <property type="match status" value="1"/>
</dbReference>
<dbReference type="InterPro" id="IPR003661">
    <property type="entry name" value="HisK_dim/P_dom"/>
</dbReference>
<feature type="domain" description="Histidine kinase" evidence="9">
    <location>
        <begin position="276"/>
        <end position="474"/>
    </location>
</feature>
<dbReference type="GO" id="GO:0005829">
    <property type="term" value="C:cytosol"/>
    <property type="evidence" value="ECO:0007669"/>
    <property type="project" value="TreeGrafter"/>
</dbReference>
<feature type="modified residue" description="4-aspartylphosphate" evidence="8">
    <location>
        <position position="60"/>
    </location>
</feature>
<evidence type="ECO:0000256" key="5">
    <source>
        <dbReference type="ARBA" id="ARBA00023015"/>
    </source>
</evidence>
<evidence type="ECO:0000256" key="3">
    <source>
        <dbReference type="ARBA" id="ARBA00022553"/>
    </source>
</evidence>
<organism evidence="12 13">
    <name type="scientific">Desulfovibrio ferrophilus</name>
    <dbReference type="NCBI Taxonomy" id="241368"/>
    <lineage>
        <taxon>Bacteria</taxon>
        <taxon>Pseudomonadati</taxon>
        <taxon>Thermodesulfobacteriota</taxon>
        <taxon>Desulfovibrionia</taxon>
        <taxon>Desulfovibrionales</taxon>
        <taxon>Desulfovibrionaceae</taxon>
        <taxon>Desulfovibrio</taxon>
    </lineage>
</organism>
<dbReference type="InterPro" id="IPR039420">
    <property type="entry name" value="WalR-like"/>
</dbReference>
<dbReference type="InterPro" id="IPR036097">
    <property type="entry name" value="HisK_dim/P_sf"/>
</dbReference>
<feature type="domain" description="Response regulatory" evidence="10">
    <location>
        <begin position="11"/>
        <end position="125"/>
    </location>
</feature>
<dbReference type="GO" id="GO:0006355">
    <property type="term" value="P:regulation of DNA-templated transcription"/>
    <property type="evidence" value="ECO:0007669"/>
    <property type="project" value="TreeGrafter"/>
</dbReference>
<dbReference type="InterPro" id="IPR035965">
    <property type="entry name" value="PAS-like_dom_sf"/>
</dbReference>
<dbReference type="Pfam" id="PF00512">
    <property type="entry name" value="HisKA"/>
    <property type="match status" value="1"/>
</dbReference>
<keyword evidence="13" id="KW-1185">Reference proteome</keyword>
<dbReference type="CDD" id="cd00082">
    <property type="entry name" value="HisKA"/>
    <property type="match status" value="1"/>
</dbReference>
<gene>
    <name evidence="12" type="ORF">DFE_0161</name>
</gene>
<dbReference type="Gene3D" id="1.10.287.130">
    <property type="match status" value="1"/>
</dbReference>
<evidence type="ECO:0000313" key="12">
    <source>
        <dbReference type="EMBL" id="BBD06887.1"/>
    </source>
</evidence>